<name>A0A9Q1DPK9_CONCO</name>
<evidence type="ECO:0000256" key="1">
    <source>
        <dbReference type="SAM" id="MobiDB-lite"/>
    </source>
</evidence>
<comment type="caution">
    <text evidence="2">The sequence shown here is derived from an EMBL/GenBank/DDBJ whole genome shotgun (WGS) entry which is preliminary data.</text>
</comment>
<feature type="region of interest" description="Disordered" evidence="1">
    <location>
        <begin position="1"/>
        <end position="21"/>
    </location>
</feature>
<reference evidence="2" key="1">
    <citation type="journal article" date="2023" name="Science">
        <title>Genome structures resolve the early diversification of teleost fishes.</title>
        <authorList>
            <person name="Parey E."/>
            <person name="Louis A."/>
            <person name="Montfort J."/>
            <person name="Bouchez O."/>
            <person name="Roques C."/>
            <person name="Iampietro C."/>
            <person name="Lluch J."/>
            <person name="Castinel A."/>
            <person name="Donnadieu C."/>
            <person name="Desvignes T."/>
            <person name="Floi Bucao C."/>
            <person name="Jouanno E."/>
            <person name="Wen M."/>
            <person name="Mejri S."/>
            <person name="Dirks R."/>
            <person name="Jansen H."/>
            <person name="Henkel C."/>
            <person name="Chen W.J."/>
            <person name="Zahm M."/>
            <person name="Cabau C."/>
            <person name="Klopp C."/>
            <person name="Thompson A.W."/>
            <person name="Robinson-Rechavi M."/>
            <person name="Braasch I."/>
            <person name="Lecointre G."/>
            <person name="Bobe J."/>
            <person name="Postlethwait J.H."/>
            <person name="Berthelot C."/>
            <person name="Roest Crollius H."/>
            <person name="Guiguen Y."/>
        </authorList>
    </citation>
    <scope>NUCLEOTIDE SEQUENCE</scope>
    <source>
        <strain evidence="2">Concon-B</strain>
    </source>
</reference>
<accession>A0A9Q1DPK9</accession>
<proteinExistence type="predicted"/>
<gene>
    <name evidence="2" type="ORF">COCON_G00080610</name>
</gene>
<feature type="compositionally biased region" description="Polar residues" evidence="1">
    <location>
        <begin position="1"/>
        <end position="19"/>
    </location>
</feature>
<dbReference type="Proteomes" id="UP001152803">
    <property type="component" value="Unassembled WGS sequence"/>
</dbReference>
<evidence type="ECO:0000313" key="3">
    <source>
        <dbReference type="Proteomes" id="UP001152803"/>
    </source>
</evidence>
<organism evidence="2 3">
    <name type="scientific">Conger conger</name>
    <name type="common">Conger eel</name>
    <name type="synonym">Muraena conger</name>
    <dbReference type="NCBI Taxonomy" id="82655"/>
    <lineage>
        <taxon>Eukaryota</taxon>
        <taxon>Metazoa</taxon>
        <taxon>Chordata</taxon>
        <taxon>Craniata</taxon>
        <taxon>Vertebrata</taxon>
        <taxon>Euteleostomi</taxon>
        <taxon>Actinopterygii</taxon>
        <taxon>Neopterygii</taxon>
        <taxon>Teleostei</taxon>
        <taxon>Anguilliformes</taxon>
        <taxon>Congridae</taxon>
        <taxon>Conger</taxon>
    </lineage>
</organism>
<evidence type="ECO:0000313" key="2">
    <source>
        <dbReference type="EMBL" id="KAJ8276309.1"/>
    </source>
</evidence>
<keyword evidence="3" id="KW-1185">Reference proteome</keyword>
<dbReference type="AlphaFoldDB" id="A0A9Q1DPK9"/>
<protein>
    <submittedName>
        <fullName evidence="2">Uncharacterized protein</fullName>
    </submittedName>
</protein>
<dbReference type="EMBL" id="JAFJMO010000005">
    <property type="protein sequence ID" value="KAJ8276309.1"/>
    <property type="molecule type" value="Genomic_DNA"/>
</dbReference>
<sequence>MLGQEPGSTGPTQCKNQPQLGKPLANTETYVDTQISTCAPLPAPQCSAAKPQCPPICTINSPCGYNHRLTTSTIPVQSVLLIG</sequence>